<organism evidence="4 5">
    <name type="scientific">Staphylococcus haemolyticus</name>
    <dbReference type="NCBI Taxonomy" id="1283"/>
    <lineage>
        <taxon>Bacteria</taxon>
        <taxon>Bacillati</taxon>
        <taxon>Bacillota</taxon>
        <taxon>Bacilli</taxon>
        <taxon>Bacillales</taxon>
        <taxon>Staphylococcaceae</taxon>
        <taxon>Staphylococcus</taxon>
    </lineage>
</organism>
<proteinExistence type="predicted"/>
<dbReference type="Pfam" id="PF06605">
    <property type="entry name" value="Prophage_tail"/>
    <property type="match status" value="1"/>
</dbReference>
<evidence type="ECO:0000259" key="1">
    <source>
        <dbReference type="Pfam" id="PF06605"/>
    </source>
</evidence>
<dbReference type="Pfam" id="PF24650">
    <property type="entry name" value="TT1_Tal"/>
    <property type="match status" value="1"/>
</dbReference>
<keyword evidence="5" id="KW-1185">Reference proteome</keyword>
<comment type="caution">
    <text evidence="4">The sequence shown here is derived from an EMBL/GenBank/DDBJ whole genome shotgun (WGS) entry which is preliminary data.</text>
</comment>
<feature type="domain" description="Tal N-terminal tail tube TT1" evidence="3">
    <location>
        <begin position="1"/>
        <end position="91"/>
    </location>
</feature>
<accession>A0ABU3IHA7</accession>
<name>A0ABU3IHA7_STAHA</name>
<gene>
    <name evidence="4" type="ORF">RO950_07890</name>
</gene>
<dbReference type="InterPro" id="IPR010572">
    <property type="entry name" value="Tail_dom"/>
</dbReference>
<evidence type="ECO:0000259" key="2">
    <source>
        <dbReference type="Pfam" id="PF13472"/>
    </source>
</evidence>
<feature type="domain" description="SGNH hydrolase-type esterase" evidence="2">
    <location>
        <begin position="420"/>
        <end position="597"/>
    </location>
</feature>
<protein>
    <submittedName>
        <fullName evidence="4">Phage tail protein</fullName>
    </submittedName>
</protein>
<sequence length="613" mass="69388">MTVLLKTLQGYGQNLPVETELNIKLSDTDSTLTIVIDENKGTFDAIGAITKMWTITGVAGPEDENEYRIVMLDKETRGQKSRLTIKARPVEIDDLNNNRIYEIYNGSFTGKAYFDLVFKGTGYKYNLHAKVSSSKFENLGNCDTNLDLFKKGLERYSLEYEYDAKTKTFHLYDYIEYKPEYWIKAGVNANNIKIQEDATKCFTFIKGFGGYTEQQTYNEASLQFEYTSPLADVIGKRHAPPVQDGRITKEDTLKKSMEKVINDSIKTSVTLDFVLLKKYFKNAIPRVGDVVKVIDDLMGLNVDLRIIEITTKRDINGNIIKMDLVLGEFRLQDRYVKAVGKAAKYVTNLKTNNPAKTQQEMQSQTNANTKTTQDLLGKTDDLQAKLDKANAKSVTTSNGTIVHDFSSKSSIKKVKTIGTIGDSIAKGSLAKSNFTQQLAKKIKAKYTNLAESSATMSDIYQQATKIKGDLIIIQGTDDDWVKNIDIGTDKTDTKTFYGAFYSAVEIIKKNNPKAKLLVMTPARQCYMEGSKVKRKDTDKNDKGKTLIDYVNLQVDICNDLDIPVFDAYRYEAFKPYSPAFRKSSMPDGLHFNDKGHEVIMYELIKDYYQFYDE</sequence>
<dbReference type="PANTHER" id="PTHR30383">
    <property type="entry name" value="THIOESTERASE 1/PROTEASE 1/LYSOPHOSPHOLIPASE L1"/>
    <property type="match status" value="1"/>
</dbReference>
<dbReference type="InterPro" id="IPR051532">
    <property type="entry name" value="Ester_Hydrolysis_Enzymes"/>
</dbReference>
<evidence type="ECO:0000313" key="4">
    <source>
        <dbReference type="EMBL" id="MDT4286942.1"/>
    </source>
</evidence>
<feature type="domain" description="Tail spike" evidence="1">
    <location>
        <begin position="95"/>
        <end position="314"/>
    </location>
</feature>
<dbReference type="InterPro" id="IPR036514">
    <property type="entry name" value="SGNH_hydro_sf"/>
</dbReference>
<dbReference type="EMBL" id="JAVSOO010000018">
    <property type="protein sequence ID" value="MDT4286942.1"/>
    <property type="molecule type" value="Genomic_DNA"/>
</dbReference>
<dbReference type="PANTHER" id="PTHR30383:SF5">
    <property type="entry name" value="SGNH HYDROLASE-TYPE ESTERASE DOMAIN-CONTAINING PROTEIN"/>
    <property type="match status" value="1"/>
</dbReference>
<dbReference type="RefSeq" id="WP_194091971.1">
    <property type="nucleotide sequence ID" value="NZ_CAJUXL010000011.1"/>
</dbReference>
<reference evidence="4 5" key="1">
    <citation type="submission" date="2023-08" db="EMBL/GenBank/DDBJ databases">
        <title>Genomic surveillance of Staphylococcus haemolyticus neonatal outbreak in southern France.</title>
        <authorList>
            <person name="Magnan C."/>
            <person name="Morsli M."/>
            <person name="Thiery B."/>
            <person name="Salipante F."/>
            <person name="Attar J."/>
            <person name="Massimo D.M."/>
            <person name="Ory J."/>
            <person name="Pantel A."/>
            <person name="Lavigne J.-P."/>
        </authorList>
    </citation>
    <scope>NUCLEOTIDE SEQUENCE [LARGE SCALE GENOMIC DNA]</scope>
    <source>
        <strain evidence="4 5">NSH026</strain>
    </source>
</reference>
<dbReference type="Pfam" id="PF13472">
    <property type="entry name" value="Lipase_GDSL_2"/>
    <property type="match status" value="1"/>
</dbReference>
<dbReference type="Gene3D" id="3.40.50.1110">
    <property type="entry name" value="SGNH hydrolase"/>
    <property type="match status" value="1"/>
</dbReference>
<evidence type="ECO:0000259" key="3">
    <source>
        <dbReference type="Pfam" id="PF24650"/>
    </source>
</evidence>
<dbReference type="Proteomes" id="UP001269271">
    <property type="component" value="Unassembled WGS sequence"/>
</dbReference>
<dbReference type="CDD" id="cd00229">
    <property type="entry name" value="SGNH_hydrolase"/>
    <property type="match status" value="1"/>
</dbReference>
<dbReference type="InterPro" id="IPR013830">
    <property type="entry name" value="SGNH_hydro"/>
</dbReference>
<dbReference type="Gene3D" id="3.55.50.40">
    <property type="match status" value="1"/>
</dbReference>
<dbReference type="SUPFAM" id="SSF52266">
    <property type="entry name" value="SGNH hydrolase"/>
    <property type="match status" value="1"/>
</dbReference>
<evidence type="ECO:0000313" key="5">
    <source>
        <dbReference type="Proteomes" id="UP001269271"/>
    </source>
</evidence>
<dbReference type="InterPro" id="IPR056060">
    <property type="entry name" value="Tal_TT1_dom"/>
</dbReference>